<evidence type="ECO:0000256" key="7">
    <source>
        <dbReference type="SAM" id="MobiDB-lite"/>
    </source>
</evidence>
<keyword evidence="5 8" id="KW-1133">Transmembrane helix</keyword>
<dbReference type="InterPro" id="IPR045018">
    <property type="entry name" value="Azg-like"/>
</dbReference>
<evidence type="ECO:0000256" key="3">
    <source>
        <dbReference type="ARBA" id="ARBA00022448"/>
    </source>
</evidence>
<evidence type="ECO:0000313" key="9">
    <source>
        <dbReference type="EMBL" id="TRW43944.1"/>
    </source>
</evidence>
<dbReference type="GO" id="GO:0005345">
    <property type="term" value="F:purine nucleobase transmembrane transporter activity"/>
    <property type="evidence" value="ECO:0007669"/>
    <property type="project" value="TreeGrafter"/>
</dbReference>
<organism evidence="9 10">
    <name type="scientific">Georgenia yuyongxinii</name>
    <dbReference type="NCBI Taxonomy" id="2589797"/>
    <lineage>
        <taxon>Bacteria</taxon>
        <taxon>Bacillati</taxon>
        <taxon>Actinomycetota</taxon>
        <taxon>Actinomycetes</taxon>
        <taxon>Micrococcales</taxon>
        <taxon>Bogoriellaceae</taxon>
        <taxon>Georgenia</taxon>
    </lineage>
</organism>
<feature type="transmembrane region" description="Helical" evidence="8">
    <location>
        <begin position="44"/>
        <end position="62"/>
    </location>
</feature>
<evidence type="ECO:0000256" key="6">
    <source>
        <dbReference type="ARBA" id="ARBA00023136"/>
    </source>
</evidence>
<feature type="transmembrane region" description="Helical" evidence="8">
    <location>
        <begin position="384"/>
        <end position="415"/>
    </location>
</feature>
<dbReference type="AlphaFoldDB" id="A0A552WML7"/>
<evidence type="ECO:0000256" key="4">
    <source>
        <dbReference type="ARBA" id="ARBA00022692"/>
    </source>
</evidence>
<dbReference type="EMBL" id="VJXR01000060">
    <property type="protein sequence ID" value="TRW43944.1"/>
    <property type="molecule type" value="Genomic_DNA"/>
</dbReference>
<feature type="transmembrane region" description="Helical" evidence="8">
    <location>
        <begin position="472"/>
        <end position="491"/>
    </location>
</feature>
<proteinExistence type="inferred from homology"/>
<accession>A0A552WML7</accession>
<dbReference type="GO" id="GO:0005886">
    <property type="term" value="C:plasma membrane"/>
    <property type="evidence" value="ECO:0007669"/>
    <property type="project" value="TreeGrafter"/>
</dbReference>
<dbReference type="InterPro" id="IPR006043">
    <property type="entry name" value="NCS2"/>
</dbReference>
<feature type="transmembrane region" description="Helical" evidence="8">
    <location>
        <begin position="427"/>
        <end position="460"/>
    </location>
</feature>
<dbReference type="PANTHER" id="PTHR43337">
    <property type="entry name" value="XANTHINE/URACIL PERMEASE C887.17-RELATED"/>
    <property type="match status" value="1"/>
</dbReference>
<evidence type="ECO:0000313" key="10">
    <source>
        <dbReference type="Proteomes" id="UP000318693"/>
    </source>
</evidence>
<protein>
    <submittedName>
        <fullName evidence="9">NCS2 family permease</fullName>
    </submittedName>
</protein>
<evidence type="ECO:0000256" key="2">
    <source>
        <dbReference type="ARBA" id="ARBA00005697"/>
    </source>
</evidence>
<evidence type="ECO:0000256" key="1">
    <source>
        <dbReference type="ARBA" id="ARBA00004127"/>
    </source>
</evidence>
<dbReference type="GO" id="GO:0012505">
    <property type="term" value="C:endomembrane system"/>
    <property type="evidence" value="ECO:0007669"/>
    <property type="project" value="UniProtKB-SubCell"/>
</dbReference>
<comment type="similarity">
    <text evidence="2">Belongs to the nucleobase:cation symporter-2 (NCS2) (TC 2.A.40) family. Azg-like subfamily.</text>
</comment>
<name>A0A552WML7_9MICO</name>
<dbReference type="Pfam" id="PF00860">
    <property type="entry name" value="Xan_ur_permease"/>
    <property type="match status" value="1"/>
</dbReference>
<keyword evidence="10" id="KW-1185">Reference proteome</keyword>
<gene>
    <name evidence="9" type="ORF">FJ693_15715</name>
</gene>
<feature type="transmembrane region" description="Helical" evidence="8">
    <location>
        <begin position="82"/>
        <end position="101"/>
    </location>
</feature>
<keyword evidence="3" id="KW-0813">Transport</keyword>
<sequence>MVVVGPSADVSTAAPSAPPTSVGRLDRYFRITERGSSIGAEVRGGLATFFAMAYILVVNAGILSQPDSTGGFLGGGDGPNVAAIAAATALVGGLMTILMGVAANYPLALAAGMGINALLAFTLVQIPGMTWADGMGLVVLEGLVILVLVLTGLREAVFKAVPHTLKVAISVGIGLFIALVGLVNAGIVRPGGTPLQLGINGSLAGWPALVFVVGLLLIAILMVRKVRGAILIGIVVAAVLAAVIEAIAHVGPKSDDNPAGWFLERAPTLSGPLVQMPDLSTLGQFSLFGAFEKLGPLAALLLIFSIMLADFFDTMGTMVAIGAEANLLDDEGNPPQTRRILVVDSIAAAAGGAAGVSSNTSYIESATGVGSGARTGLASVITGVAFLVAMFFSPLVAFVPFEAASPALVIVGFLMMTQVTEIPWRDAAIAIPAFLVIILMPFAFSITAGIGAGFIAYVVLAAARKGGARQVHWLMWVVAAMFVVYFALGPIQDVLGI</sequence>
<dbReference type="PANTHER" id="PTHR43337:SF1">
    <property type="entry name" value="XANTHINE_URACIL PERMEASE C887.17-RELATED"/>
    <property type="match status" value="1"/>
</dbReference>
<comment type="caution">
    <text evidence="9">The sequence shown here is derived from an EMBL/GenBank/DDBJ whole genome shotgun (WGS) entry which is preliminary data.</text>
</comment>
<feature type="transmembrane region" description="Helical" evidence="8">
    <location>
        <begin position="165"/>
        <end position="183"/>
    </location>
</feature>
<feature type="transmembrane region" description="Helical" evidence="8">
    <location>
        <begin position="230"/>
        <end position="251"/>
    </location>
</feature>
<comment type="subcellular location">
    <subcellularLocation>
        <location evidence="1">Endomembrane system</location>
        <topology evidence="1">Multi-pass membrane protein</topology>
    </subcellularLocation>
</comment>
<keyword evidence="6 8" id="KW-0472">Membrane</keyword>
<evidence type="ECO:0000256" key="5">
    <source>
        <dbReference type="ARBA" id="ARBA00022989"/>
    </source>
</evidence>
<feature type="transmembrane region" description="Helical" evidence="8">
    <location>
        <begin position="108"/>
        <end position="128"/>
    </location>
</feature>
<feature type="transmembrane region" description="Helical" evidence="8">
    <location>
        <begin position="294"/>
        <end position="312"/>
    </location>
</feature>
<feature type="region of interest" description="Disordered" evidence="7">
    <location>
        <begin position="1"/>
        <end position="21"/>
    </location>
</feature>
<feature type="transmembrane region" description="Helical" evidence="8">
    <location>
        <begin position="134"/>
        <end position="153"/>
    </location>
</feature>
<keyword evidence="4 8" id="KW-0812">Transmembrane</keyword>
<reference evidence="9 10" key="1">
    <citation type="submission" date="2019-07" db="EMBL/GenBank/DDBJ databases">
        <title>Georgenia wutianyii sp. nov. and Georgenia *** sp. nov. isolated from plateau pika (Ochotona curzoniae) in the Qinghai-Tibet plateau of China.</title>
        <authorList>
            <person name="Tian Z."/>
        </authorList>
    </citation>
    <scope>NUCLEOTIDE SEQUENCE [LARGE SCALE GENOMIC DNA]</scope>
    <source>
        <strain evidence="9 10">Z446</strain>
    </source>
</reference>
<evidence type="ECO:0000256" key="8">
    <source>
        <dbReference type="SAM" id="Phobius"/>
    </source>
</evidence>
<dbReference type="Proteomes" id="UP000318693">
    <property type="component" value="Unassembled WGS sequence"/>
</dbReference>
<feature type="transmembrane region" description="Helical" evidence="8">
    <location>
        <begin position="203"/>
        <end position="223"/>
    </location>
</feature>